<evidence type="ECO:0000313" key="2">
    <source>
        <dbReference type="EnsemblPlants" id="Zm00001eb233900_P001"/>
    </source>
</evidence>
<feature type="region of interest" description="Disordered" evidence="1">
    <location>
        <begin position="239"/>
        <end position="258"/>
    </location>
</feature>
<accession>A0A804U7N1</accession>
<reference evidence="3" key="1">
    <citation type="journal article" date="2009" name="Science">
        <title>The B73 maize genome: complexity, diversity, and dynamics.</title>
        <authorList>
            <person name="Schnable P.S."/>
            <person name="Ware D."/>
            <person name="Fulton R.S."/>
            <person name="Stein J.C."/>
            <person name="Wei F."/>
            <person name="Pasternak S."/>
            <person name="Liang C."/>
            <person name="Zhang J."/>
            <person name="Fulton L."/>
            <person name="Graves T.A."/>
            <person name="Minx P."/>
            <person name="Reily A.D."/>
            <person name="Courtney L."/>
            <person name="Kruchowski S.S."/>
            <person name="Tomlinson C."/>
            <person name="Strong C."/>
            <person name="Delehaunty K."/>
            <person name="Fronick C."/>
            <person name="Courtney B."/>
            <person name="Rock S.M."/>
            <person name="Belter E."/>
            <person name="Du F."/>
            <person name="Kim K."/>
            <person name="Abbott R.M."/>
            <person name="Cotton M."/>
            <person name="Levy A."/>
            <person name="Marchetto P."/>
            <person name="Ochoa K."/>
            <person name="Jackson S.M."/>
            <person name="Gillam B."/>
            <person name="Chen W."/>
            <person name="Yan L."/>
            <person name="Higginbotham J."/>
            <person name="Cardenas M."/>
            <person name="Waligorski J."/>
            <person name="Applebaum E."/>
            <person name="Phelps L."/>
            <person name="Falcone J."/>
            <person name="Kanchi K."/>
            <person name="Thane T."/>
            <person name="Scimone A."/>
            <person name="Thane N."/>
            <person name="Henke J."/>
            <person name="Wang T."/>
            <person name="Ruppert J."/>
            <person name="Shah N."/>
            <person name="Rotter K."/>
            <person name="Hodges J."/>
            <person name="Ingenthron E."/>
            <person name="Cordes M."/>
            <person name="Kohlberg S."/>
            <person name="Sgro J."/>
            <person name="Delgado B."/>
            <person name="Mead K."/>
            <person name="Chinwalla A."/>
            <person name="Leonard S."/>
            <person name="Crouse K."/>
            <person name="Collura K."/>
            <person name="Kudrna D."/>
            <person name="Currie J."/>
            <person name="He R."/>
            <person name="Angelova A."/>
            <person name="Rajasekar S."/>
            <person name="Mueller T."/>
            <person name="Lomeli R."/>
            <person name="Scara G."/>
            <person name="Ko A."/>
            <person name="Delaney K."/>
            <person name="Wissotski M."/>
            <person name="Lopez G."/>
            <person name="Campos D."/>
            <person name="Braidotti M."/>
            <person name="Ashley E."/>
            <person name="Golser W."/>
            <person name="Kim H."/>
            <person name="Lee S."/>
            <person name="Lin J."/>
            <person name="Dujmic Z."/>
            <person name="Kim W."/>
            <person name="Talag J."/>
            <person name="Zuccolo A."/>
            <person name="Fan C."/>
            <person name="Sebastian A."/>
            <person name="Kramer M."/>
            <person name="Spiegel L."/>
            <person name="Nascimento L."/>
            <person name="Zutavern T."/>
            <person name="Miller B."/>
            <person name="Ambroise C."/>
            <person name="Muller S."/>
            <person name="Spooner W."/>
            <person name="Narechania A."/>
            <person name="Ren L."/>
            <person name="Wei S."/>
            <person name="Kumari S."/>
            <person name="Faga B."/>
            <person name="Levy M.J."/>
            <person name="McMahan L."/>
            <person name="Van Buren P."/>
            <person name="Vaughn M.W."/>
            <person name="Ying K."/>
            <person name="Yeh C.-T."/>
            <person name="Emrich S.J."/>
            <person name="Jia Y."/>
            <person name="Kalyanaraman A."/>
            <person name="Hsia A.-P."/>
            <person name="Barbazuk W.B."/>
            <person name="Baucom R.S."/>
            <person name="Brutnell T.P."/>
            <person name="Carpita N.C."/>
            <person name="Chaparro C."/>
            <person name="Chia J.-M."/>
            <person name="Deragon J.-M."/>
            <person name="Estill J.C."/>
            <person name="Fu Y."/>
            <person name="Jeddeloh J.A."/>
            <person name="Han Y."/>
            <person name="Lee H."/>
            <person name="Li P."/>
            <person name="Lisch D.R."/>
            <person name="Liu S."/>
            <person name="Liu Z."/>
            <person name="Nagel D.H."/>
            <person name="McCann M.C."/>
            <person name="SanMiguel P."/>
            <person name="Myers A.M."/>
            <person name="Nettleton D."/>
            <person name="Nguyen J."/>
            <person name="Penning B.W."/>
            <person name="Ponnala L."/>
            <person name="Schneider K.L."/>
            <person name="Schwartz D.C."/>
            <person name="Sharma A."/>
            <person name="Soderlund C."/>
            <person name="Springer N.M."/>
            <person name="Sun Q."/>
            <person name="Wang H."/>
            <person name="Waterman M."/>
            <person name="Westerman R."/>
            <person name="Wolfgruber T.K."/>
            <person name="Yang L."/>
            <person name="Yu Y."/>
            <person name="Zhang L."/>
            <person name="Zhou S."/>
            <person name="Zhu Q."/>
            <person name="Bennetzen J.L."/>
            <person name="Dawe R.K."/>
            <person name="Jiang J."/>
            <person name="Jiang N."/>
            <person name="Presting G.G."/>
            <person name="Wessler S.R."/>
            <person name="Aluru S."/>
            <person name="Martienssen R.A."/>
            <person name="Clifton S.W."/>
            <person name="McCombie W.R."/>
            <person name="Wing R.A."/>
            <person name="Wilson R.K."/>
        </authorList>
    </citation>
    <scope>NUCLEOTIDE SEQUENCE [LARGE SCALE GENOMIC DNA]</scope>
    <source>
        <strain evidence="3">cv. B73</strain>
    </source>
</reference>
<dbReference type="Gramene" id="Zm00001eb233900_T001">
    <property type="protein sequence ID" value="Zm00001eb233900_P001"/>
    <property type="gene ID" value="Zm00001eb233900"/>
</dbReference>
<keyword evidence="3" id="KW-1185">Reference proteome</keyword>
<dbReference type="InParanoid" id="A0A804U7N1"/>
<feature type="compositionally biased region" description="Low complexity" evidence="1">
    <location>
        <begin position="245"/>
        <end position="258"/>
    </location>
</feature>
<protein>
    <submittedName>
        <fullName evidence="2">Uncharacterized protein</fullName>
    </submittedName>
</protein>
<proteinExistence type="predicted"/>
<evidence type="ECO:0000256" key="1">
    <source>
        <dbReference type="SAM" id="MobiDB-lite"/>
    </source>
</evidence>
<sequence length="382" mass="40569">MMGGIRSSLNDSSMGVLFLLVLLLDAGVVLLAVLLAVEAPVAGEEAGCGRRPPGRAPTGRRVVLLLVLDDWSLLLGGARRMSRGSDRPYPATSISSIHQHPKAAGCRLCSSDPPSTSVPDDLTKLVSSLRPSCAQFPSTSTVSLVLLVVDIVGSSSLLELALCADRVSPHLAAVGLAVVVSLCPCRRICRTAHCISLISSPDFSVPRRATPRNKNHAAERSYPYPATALGLLQISSAQVSSPRTPGSKPQPSSSFPSPLCSLAESPAARLCFSPMARGSLQAARGIHLLCSCSSVPELLCRGTSVRPRLIGFLVPWLPLRARPALLPRPWPALPAWFRLSRRRLTARLCVARIAFCCSCTREALCSSTLQPGFRFVAQLGST</sequence>
<dbReference type="EnsemblPlants" id="Zm00001eb233900_T001">
    <property type="protein sequence ID" value="Zm00001eb233900_P001"/>
    <property type="gene ID" value="Zm00001eb233900"/>
</dbReference>
<dbReference type="Proteomes" id="UP000007305">
    <property type="component" value="Chromosome 5"/>
</dbReference>
<organism evidence="2 3">
    <name type="scientific">Zea mays</name>
    <name type="common">Maize</name>
    <dbReference type="NCBI Taxonomy" id="4577"/>
    <lineage>
        <taxon>Eukaryota</taxon>
        <taxon>Viridiplantae</taxon>
        <taxon>Streptophyta</taxon>
        <taxon>Embryophyta</taxon>
        <taxon>Tracheophyta</taxon>
        <taxon>Spermatophyta</taxon>
        <taxon>Magnoliopsida</taxon>
        <taxon>Liliopsida</taxon>
        <taxon>Poales</taxon>
        <taxon>Poaceae</taxon>
        <taxon>PACMAD clade</taxon>
        <taxon>Panicoideae</taxon>
        <taxon>Andropogonodae</taxon>
        <taxon>Andropogoneae</taxon>
        <taxon>Tripsacinae</taxon>
        <taxon>Zea</taxon>
    </lineage>
</organism>
<reference evidence="2" key="3">
    <citation type="submission" date="2021-05" db="UniProtKB">
        <authorList>
            <consortium name="EnsemblPlants"/>
        </authorList>
    </citation>
    <scope>IDENTIFICATION</scope>
    <source>
        <strain evidence="2">cv. B73</strain>
    </source>
</reference>
<dbReference type="AlphaFoldDB" id="A0A804U7N1"/>
<evidence type="ECO:0000313" key="3">
    <source>
        <dbReference type="Proteomes" id="UP000007305"/>
    </source>
</evidence>
<reference evidence="2" key="2">
    <citation type="submission" date="2019-07" db="EMBL/GenBank/DDBJ databases">
        <authorList>
            <person name="Seetharam A."/>
            <person name="Woodhouse M."/>
            <person name="Cannon E."/>
        </authorList>
    </citation>
    <scope>NUCLEOTIDE SEQUENCE [LARGE SCALE GENOMIC DNA]</scope>
    <source>
        <strain evidence="2">cv. B73</strain>
    </source>
</reference>
<name>A0A804U7N1_MAIZE</name>